<dbReference type="InterPro" id="IPR011704">
    <property type="entry name" value="ATPase_dyneun-rel_AAA"/>
</dbReference>
<dbReference type="Gene3D" id="3.40.50.300">
    <property type="entry name" value="P-loop containing nucleotide triphosphate hydrolases"/>
    <property type="match status" value="1"/>
</dbReference>
<dbReference type="GO" id="GO:0005524">
    <property type="term" value="F:ATP binding"/>
    <property type="evidence" value="ECO:0007669"/>
    <property type="project" value="InterPro"/>
</dbReference>
<sequence>MTLLQSMLVSWIAGQHLLLVGNQGVGKNKLADQLLGLLRCEREYVQLHRDTTVQSLTLSPTLEAGVVGWQDSALIRAARAGRCLVVDEADKAPLEVVCVLKALAEDGENADIPEEDSEEEPPEMPRTLSTDEESDESGEEHLYRSDHDSDYGDLDVLNGRALRGGPQKVQLSRRVEKLVLDLKEKQELFKRRRRDLAKNLAQSKLARGIRKEFLQQQQRIVSRSRQMAKKLQSGRSRAWRHKWVFALVQMDMAVTAFWMGASPQTFYLYYTAQMAVVMSSKACDYRFTEKHYFLLDFCFFANLCTVLWLWVFPTCGYLFNAIESFCGLLAISVVAFRNSCVPHDFARISNAYVHYPQFLLVLSVKWSCEESQCLGMAKGREAKWFVRFWQAWSVYMIWAVVYSSVIFGFARKRIERKQRETLYGYFADQLGFKDKLPRFLRPHSGMMFMIGHQTLFLAGVGFIWIPFPLQAVAALLSIVIFFHNGGRFYVDHFWKAHERNTVLYVDAASSMMSSSAKEMLSLPDGRALVRSSDPRASAGDSDEFLPIADGFRMIVLANRPGFPFLGNDFYRVCGDVFDCHAVEYLDKESELELLRQTAPLVPQEKLAALSDLFLDLRNLSDAGQLSYPYSTRDLVKLAAHAQHFPGDSSEELAANVFGFDAYQEDQRDRLLKALRRHGFAKGKAGEAELFGESRGRKHLRLIQR</sequence>
<organism evidence="4 5">
    <name type="scientific">Symbiodinium microadriaticum</name>
    <name type="common">Dinoflagellate</name>
    <name type="synonym">Zooxanthella microadriatica</name>
    <dbReference type="NCBI Taxonomy" id="2951"/>
    <lineage>
        <taxon>Eukaryota</taxon>
        <taxon>Sar</taxon>
        <taxon>Alveolata</taxon>
        <taxon>Dinophyceae</taxon>
        <taxon>Suessiales</taxon>
        <taxon>Symbiodiniaceae</taxon>
        <taxon>Symbiodinium</taxon>
    </lineage>
</organism>
<protein>
    <submittedName>
        <fullName evidence="4">von Willebrand factor A domain-containing protein 8</fullName>
    </submittedName>
</protein>
<reference evidence="4 5" key="1">
    <citation type="submission" date="2016-02" db="EMBL/GenBank/DDBJ databases">
        <title>Genome analysis of coral dinoflagellate symbionts highlights evolutionary adaptations to a symbiotic lifestyle.</title>
        <authorList>
            <person name="Aranda M."/>
            <person name="Li Y."/>
            <person name="Liew Y.J."/>
            <person name="Baumgarten S."/>
            <person name="Simakov O."/>
            <person name="Wilson M."/>
            <person name="Piel J."/>
            <person name="Ashoor H."/>
            <person name="Bougouffa S."/>
            <person name="Bajic V.B."/>
            <person name="Ryu T."/>
            <person name="Ravasi T."/>
            <person name="Bayer T."/>
            <person name="Micklem G."/>
            <person name="Kim H."/>
            <person name="Bhak J."/>
            <person name="Lajeunesse T.C."/>
            <person name="Voolstra C.R."/>
        </authorList>
    </citation>
    <scope>NUCLEOTIDE SEQUENCE [LARGE SCALE GENOMIC DNA]</scope>
    <source>
        <strain evidence="4 5">CCMP2467</strain>
    </source>
</reference>
<comment type="caution">
    <text evidence="4">The sequence shown here is derived from an EMBL/GenBank/DDBJ whole genome shotgun (WGS) entry which is preliminary data.</text>
</comment>
<feature type="compositionally biased region" description="Basic and acidic residues" evidence="1">
    <location>
        <begin position="139"/>
        <end position="150"/>
    </location>
</feature>
<feature type="domain" description="AAA+ ATPase" evidence="3">
    <location>
        <begin position="13"/>
        <end position="271"/>
    </location>
</feature>
<feature type="region of interest" description="Disordered" evidence="1">
    <location>
        <begin position="108"/>
        <end position="150"/>
    </location>
</feature>
<dbReference type="InterPro" id="IPR021261">
    <property type="entry name" value="GPCAT"/>
</dbReference>
<evidence type="ECO:0000313" key="4">
    <source>
        <dbReference type="EMBL" id="OLP98100.1"/>
    </source>
</evidence>
<dbReference type="InterPro" id="IPR039891">
    <property type="entry name" value="VWA8"/>
</dbReference>
<evidence type="ECO:0000256" key="2">
    <source>
        <dbReference type="SAM" id="Phobius"/>
    </source>
</evidence>
<feature type="transmembrane region" description="Helical" evidence="2">
    <location>
        <begin position="292"/>
        <end position="311"/>
    </location>
</feature>
<dbReference type="GO" id="GO:0016887">
    <property type="term" value="F:ATP hydrolysis activity"/>
    <property type="evidence" value="ECO:0007669"/>
    <property type="project" value="InterPro"/>
</dbReference>
<evidence type="ECO:0000259" key="3">
    <source>
        <dbReference type="SMART" id="SM00382"/>
    </source>
</evidence>
<dbReference type="OrthoDB" id="311932at2759"/>
<gene>
    <name evidence="4" type="primary">VWA8</name>
    <name evidence="4" type="ORF">AK812_SmicGene19483</name>
</gene>
<dbReference type="Pfam" id="PF10998">
    <property type="entry name" value="DUF2838"/>
    <property type="match status" value="1"/>
</dbReference>
<dbReference type="Proteomes" id="UP000186817">
    <property type="component" value="Unassembled WGS sequence"/>
</dbReference>
<dbReference type="GO" id="GO:0005737">
    <property type="term" value="C:cytoplasm"/>
    <property type="evidence" value="ECO:0007669"/>
    <property type="project" value="TreeGrafter"/>
</dbReference>
<evidence type="ECO:0000313" key="5">
    <source>
        <dbReference type="Proteomes" id="UP000186817"/>
    </source>
</evidence>
<feature type="transmembrane region" description="Helical" evidence="2">
    <location>
        <begin position="388"/>
        <end position="410"/>
    </location>
</feature>
<name>A0A1Q9DSF5_SYMMI</name>
<dbReference type="Pfam" id="PF07728">
    <property type="entry name" value="AAA_5"/>
    <property type="match status" value="1"/>
</dbReference>
<keyword evidence="2" id="KW-1133">Transmembrane helix</keyword>
<dbReference type="PANTHER" id="PTHR21610:SF9">
    <property type="entry name" value="VON WILLEBRAND FACTOR A DOMAIN-CONTAINING PROTEIN 8"/>
    <property type="match status" value="1"/>
</dbReference>
<proteinExistence type="predicted"/>
<dbReference type="InterPro" id="IPR027417">
    <property type="entry name" value="P-loop_NTPase"/>
</dbReference>
<keyword evidence="5" id="KW-1185">Reference proteome</keyword>
<dbReference type="EMBL" id="LSRX01000408">
    <property type="protein sequence ID" value="OLP98100.1"/>
    <property type="molecule type" value="Genomic_DNA"/>
</dbReference>
<feature type="transmembrane region" description="Helical" evidence="2">
    <location>
        <begin position="243"/>
        <end position="261"/>
    </location>
</feature>
<dbReference type="SUPFAM" id="SSF52540">
    <property type="entry name" value="P-loop containing nucleoside triphosphate hydrolases"/>
    <property type="match status" value="1"/>
</dbReference>
<feature type="compositionally biased region" description="Acidic residues" evidence="1">
    <location>
        <begin position="108"/>
        <end position="122"/>
    </location>
</feature>
<accession>A0A1Q9DSF5</accession>
<dbReference type="SMART" id="SM00382">
    <property type="entry name" value="AAA"/>
    <property type="match status" value="1"/>
</dbReference>
<dbReference type="PANTHER" id="PTHR21610">
    <property type="entry name" value="VON WILLEBRAND FACTOR A DOMAIN-CONTAINING PROTEIN 8"/>
    <property type="match status" value="1"/>
</dbReference>
<keyword evidence="2" id="KW-0812">Transmembrane</keyword>
<dbReference type="AlphaFoldDB" id="A0A1Q9DSF5"/>
<dbReference type="InterPro" id="IPR003593">
    <property type="entry name" value="AAA+_ATPase"/>
</dbReference>
<keyword evidence="2" id="KW-0472">Membrane</keyword>
<evidence type="ECO:0000256" key="1">
    <source>
        <dbReference type="SAM" id="MobiDB-lite"/>
    </source>
</evidence>